<dbReference type="InterPro" id="IPR027417">
    <property type="entry name" value="P-loop_NTPase"/>
</dbReference>
<dbReference type="Gene3D" id="3.40.50.300">
    <property type="entry name" value="P-loop containing nucleotide triphosphate hydrolases"/>
    <property type="match status" value="2"/>
</dbReference>
<evidence type="ECO:0000313" key="7">
    <source>
        <dbReference type="Proteomes" id="UP000663760"/>
    </source>
</evidence>
<keyword evidence="2 3" id="KW-0677">Repeat</keyword>
<dbReference type="InterPro" id="IPR004176">
    <property type="entry name" value="Clp_R_N"/>
</dbReference>
<dbReference type="OrthoDB" id="750498at2759"/>
<dbReference type="PROSITE" id="PS51903">
    <property type="entry name" value="CLP_R"/>
    <property type="match status" value="1"/>
</dbReference>
<dbReference type="Gene3D" id="1.10.1780.10">
    <property type="entry name" value="Clp, N-terminal domain"/>
    <property type="match status" value="1"/>
</dbReference>
<proteinExistence type="inferred from homology"/>
<comment type="similarity">
    <text evidence="1">Belongs to the ClpA/ClpB family.</text>
</comment>
<feature type="domain" description="Clp R" evidence="5">
    <location>
        <begin position="8"/>
        <end position="177"/>
    </location>
</feature>
<feature type="compositionally biased region" description="Low complexity" evidence="4">
    <location>
        <begin position="177"/>
        <end position="186"/>
    </location>
</feature>
<evidence type="ECO:0000256" key="4">
    <source>
        <dbReference type="SAM" id="MobiDB-lite"/>
    </source>
</evidence>
<feature type="region of interest" description="Disordered" evidence="4">
    <location>
        <begin position="673"/>
        <end position="699"/>
    </location>
</feature>
<organism evidence="6 7">
    <name type="scientific">Spirodela intermedia</name>
    <name type="common">Intermediate duckweed</name>
    <dbReference type="NCBI Taxonomy" id="51605"/>
    <lineage>
        <taxon>Eukaryota</taxon>
        <taxon>Viridiplantae</taxon>
        <taxon>Streptophyta</taxon>
        <taxon>Embryophyta</taxon>
        <taxon>Tracheophyta</taxon>
        <taxon>Spermatophyta</taxon>
        <taxon>Magnoliopsida</taxon>
        <taxon>Liliopsida</taxon>
        <taxon>Araceae</taxon>
        <taxon>Lemnoideae</taxon>
        <taxon>Spirodela</taxon>
    </lineage>
</organism>
<feature type="region of interest" description="Disordered" evidence="4">
    <location>
        <begin position="528"/>
        <end position="573"/>
    </location>
</feature>
<dbReference type="SUPFAM" id="SSF81923">
    <property type="entry name" value="Double Clp-N motif"/>
    <property type="match status" value="1"/>
</dbReference>
<evidence type="ECO:0000256" key="1">
    <source>
        <dbReference type="ARBA" id="ARBA00008675"/>
    </source>
</evidence>
<reference evidence="6" key="1">
    <citation type="submission" date="2020-02" db="EMBL/GenBank/DDBJ databases">
        <authorList>
            <person name="Scholz U."/>
            <person name="Mascher M."/>
            <person name="Fiebig A."/>
        </authorList>
    </citation>
    <scope>NUCLEOTIDE SEQUENCE</scope>
</reference>
<feature type="compositionally biased region" description="Basic and acidic residues" evidence="4">
    <location>
        <begin position="678"/>
        <end position="689"/>
    </location>
</feature>
<accession>A0A7I8KH22</accession>
<feature type="region of interest" description="Disordered" evidence="4">
    <location>
        <begin position="765"/>
        <end position="788"/>
    </location>
</feature>
<evidence type="ECO:0000256" key="2">
    <source>
        <dbReference type="ARBA" id="ARBA00022737"/>
    </source>
</evidence>
<dbReference type="InterPro" id="IPR051650">
    <property type="entry name" value="SL_signaling_regulator"/>
</dbReference>
<dbReference type="PANTHER" id="PTHR43572">
    <property type="entry name" value="CHAPERONE PROTEIN CLPD, CHLOROPLASTIC"/>
    <property type="match status" value="1"/>
</dbReference>
<dbReference type="Proteomes" id="UP000663760">
    <property type="component" value="Chromosome 5"/>
</dbReference>
<evidence type="ECO:0000256" key="3">
    <source>
        <dbReference type="PROSITE-ProRule" id="PRU01251"/>
    </source>
</evidence>
<keyword evidence="7" id="KW-1185">Reference proteome</keyword>
<dbReference type="InterPro" id="IPR036628">
    <property type="entry name" value="Clp_N_dom_sf"/>
</dbReference>
<feature type="compositionally biased region" description="Polar residues" evidence="4">
    <location>
        <begin position="195"/>
        <end position="205"/>
    </location>
</feature>
<evidence type="ECO:0000259" key="5">
    <source>
        <dbReference type="PROSITE" id="PS51903"/>
    </source>
</evidence>
<dbReference type="PANTHER" id="PTHR43572:SF31">
    <property type="entry name" value="PROTEIN SMAX1-LIKE 3"/>
    <property type="match status" value="1"/>
</dbReference>
<dbReference type="Pfam" id="PF23569">
    <property type="entry name" value="NBD_SMAX1"/>
    <property type="match status" value="1"/>
</dbReference>
<evidence type="ECO:0000313" key="6">
    <source>
        <dbReference type="EMBL" id="CAA7396971.1"/>
    </source>
</evidence>
<dbReference type="EMBL" id="LR746268">
    <property type="protein sequence ID" value="CAA7396971.1"/>
    <property type="molecule type" value="Genomic_DNA"/>
</dbReference>
<dbReference type="SUPFAM" id="SSF52540">
    <property type="entry name" value="P-loop containing nucleoside triphosphate hydrolases"/>
    <property type="match status" value="1"/>
</dbReference>
<feature type="region of interest" description="Disordered" evidence="4">
    <location>
        <begin position="177"/>
        <end position="212"/>
    </location>
</feature>
<gene>
    <name evidence="6" type="ORF">SI8410_05007634</name>
</gene>
<dbReference type="InterPro" id="IPR058680">
    <property type="entry name" value="NBD_SMAX1-like"/>
</dbReference>
<feature type="compositionally biased region" description="Basic and acidic residues" evidence="4">
    <location>
        <begin position="771"/>
        <end position="788"/>
    </location>
</feature>
<dbReference type="AlphaFoldDB" id="A0A7I8KH22"/>
<sequence>MRAGGSTVQQALTVEAAGIVKQAVSLARRRGHAQVTPLHVANIMLSSSAGILRAACLQSHSHPLQCKALELCFNVALNRLPASTSSVPMLGPQPSYNHHHYPPSLSNALVAAFKRAQAQQRRGSIETQQQPLLAVKIEVEQLIISILDDPSVSRVMREAGFSSTQVKNNVEQAVSLEISESSPLSPGTAAKPKANPSSLRSSTPSVKAMPADQVRQEDVKAVVDFLVSRRKRSVVIVGECSTTAEGVVKAVMDTIGKAEVPEIFGNVQFISLPLISFRCLSREEVEQKLGELRCLLKSYCAESGAILYLGDLKWAAEYSSASGGKGRSCYCPVEHVIMELGRLSSGWSGEHTSGGRFWLMGIATYQTYIRCKTGNPSLEAVWGLVPITIPSGSLRLSLSCDSGINGDVSSWSRIENGGENKLGCWDAPVKVEIQAKGLTNSCGSNLGSVTSSLPSWLQQYKEENRRTAASNEKHIGDLCRRWNTTCSSSRKHHHLLQEKTLNFSSISPTSSSVLSYGQKQCSLLQKHKTWPVPTDGRSPWADHRGCASQAADAGSKPDPSPFSTSSGETMEADRPNSFKELNAENLKSLCHALEKKATWQKDIVPDIAATVLRCRSGMTRRKEGSNSKIREDTWLLFQGGDHEGKDRIARGLACLIFGSPASFVSFGLSSFASTRSGSSDDLRSKRPRSEASNSYTERLAEAVRKDPHSVVLVEDVEQMDYYTQINIRNAIERGKIRSSDGEEVGLSDAIIILSCESFDSRSRACSPSVKQKSESDGEKGLEGEKEKPHFKSLDLNLSADDEDEVQVWTYDEIDLLSLVDGRFFFKLNDDF</sequence>
<name>A0A7I8KH22_SPIIN</name>
<protein>
    <recommendedName>
        <fullName evidence="5">Clp R domain-containing protein</fullName>
    </recommendedName>
</protein>